<accession>A0A4W5LWZ7</accession>
<name>A0A4W5LWZ7_9TELE</name>
<dbReference type="PANTHER" id="PTHR14633">
    <property type="entry name" value="LITTLE ELONGATION COMPLEX SUBUNIT 2"/>
    <property type="match status" value="1"/>
</dbReference>
<proteinExistence type="predicted"/>
<evidence type="ECO:0000313" key="3">
    <source>
        <dbReference type="Proteomes" id="UP000314982"/>
    </source>
</evidence>
<reference evidence="2" key="2">
    <citation type="submission" date="2025-08" db="UniProtKB">
        <authorList>
            <consortium name="Ensembl"/>
        </authorList>
    </citation>
    <scope>IDENTIFICATION</scope>
</reference>
<dbReference type="GO" id="GO:0042796">
    <property type="term" value="P:snRNA transcription by RNA polymerase III"/>
    <property type="evidence" value="ECO:0007669"/>
    <property type="project" value="TreeGrafter"/>
</dbReference>
<organism evidence="2 3">
    <name type="scientific">Hucho hucho</name>
    <name type="common">huchen</name>
    <dbReference type="NCBI Taxonomy" id="62062"/>
    <lineage>
        <taxon>Eukaryota</taxon>
        <taxon>Metazoa</taxon>
        <taxon>Chordata</taxon>
        <taxon>Craniata</taxon>
        <taxon>Vertebrata</taxon>
        <taxon>Euteleostomi</taxon>
        <taxon>Actinopterygii</taxon>
        <taxon>Neopterygii</taxon>
        <taxon>Teleostei</taxon>
        <taxon>Protacanthopterygii</taxon>
        <taxon>Salmoniformes</taxon>
        <taxon>Salmonidae</taxon>
        <taxon>Salmoninae</taxon>
        <taxon>Hucho</taxon>
    </lineage>
</organism>
<sequence length="218" mass="23873">GVVVVSSPTVKVEVKEKLGDTTGPAKLPSTENQSNSSSNINDERSGTGVPCSDSQDEHGDRKEDHPPAGEAVSRQEPSHSRPSGQDPSLPSQVPEVFPEPRIPYPCFSRLTSKDQLTYLHVLTSKPPREAPQTLLLHVNSERSEFMRYLQEVARMCPDDYNYISQGAALYSEVMHCYFLVTSLLMLQLCTALSSFSVPGVPESLSKPDEDVSPTLSDP</sequence>
<feature type="region of interest" description="Disordered" evidence="1">
    <location>
        <begin position="1"/>
        <end position="95"/>
    </location>
</feature>
<feature type="compositionally biased region" description="Low complexity" evidence="1">
    <location>
        <begin position="1"/>
        <end position="11"/>
    </location>
</feature>
<feature type="region of interest" description="Disordered" evidence="1">
    <location>
        <begin position="199"/>
        <end position="218"/>
    </location>
</feature>
<evidence type="ECO:0000313" key="2">
    <source>
        <dbReference type="Ensembl" id="ENSHHUP00000030552.1"/>
    </source>
</evidence>
<dbReference type="Ensembl" id="ENSHHUT00000031825.1">
    <property type="protein sequence ID" value="ENSHHUP00000030552.1"/>
    <property type="gene ID" value="ENSHHUG00000019467.1"/>
</dbReference>
<dbReference type="AlphaFoldDB" id="A0A4W5LWZ7"/>
<feature type="compositionally biased region" description="Basic and acidic residues" evidence="1">
    <location>
        <begin position="55"/>
        <end position="67"/>
    </location>
</feature>
<reference evidence="2" key="3">
    <citation type="submission" date="2025-09" db="UniProtKB">
        <authorList>
            <consortium name="Ensembl"/>
        </authorList>
    </citation>
    <scope>IDENTIFICATION</scope>
</reference>
<dbReference type="GO" id="GO:0042795">
    <property type="term" value="P:snRNA transcription by RNA polymerase II"/>
    <property type="evidence" value="ECO:0007669"/>
    <property type="project" value="TreeGrafter"/>
</dbReference>
<dbReference type="Proteomes" id="UP000314982">
    <property type="component" value="Unassembled WGS sequence"/>
</dbReference>
<protein>
    <submittedName>
        <fullName evidence="2">Uncharacterized protein</fullName>
    </submittedName>
</protein>
<keyword evidence="3" id="KW-1185">Reference proteome</keyword>
<evidence type="ECO:0000256" key="1">
    <source>
        <dbReference type="SAM" id="MobiDB-lite"/>
    </source>
</evidence>
<dbReference type="PANTHER" id="PTHR14633:SF3">
    <property type="entry name" value="LITTLE ELONGATION COMPLEX SUBUNIT 2"/>
    <property type="match status" value="1"/>
</dbReference>
<feature type="compositionally biased region" description="Polar residues" evidence="1">
    <location>
        <begin position="29"/>
        <end position="40"/>
    </location>
</feature>
<feature type="compositionally biased region" description="Polar residues" evidence="1">
    <location>
        <begin position="80"/>
        <end position="91"/>
    </location>
</feature>
<dbReference type="STRING" id="62062.ENSHHUP00000030552"/>
<reference evidence="3" key="1">
    <citation type="submission" date="2018-06" db="EMBL/GenBank/DDBJ databases">
        <title>Genome assembly of Danube salmon.</title>
        <authorList>
            <person name="Macqueen D.J."/>
            <person name="Gundappa M.K."/>
        </authorList>
    </citation>
    <scope>NUCLEOTIDE SEQUENCE [LARGE SCALE GENOMIC DNA]</scope>
</reference>
<dbReference type="GO" id="GO:0045945">
    <property type="term" value="P:positive regulation of transcription by RNA polymerase III"/>
    <property type="evidence" value="ECO:0007669"/>
    <property type="project" value="TreeGrafter"/>
</dbReference>